<evidence type="ECO:0000259" key="2">
    <source>
        <dbReference type="Pfam" id="PF17830"/>
    </source>
</evidence>
<evidence type="ECO:0000313" key="4">
    <source>
        <dbReference type="Proteomes" id="UP000663836"/>
    </source>
</evidence>
<proteinExistence type="predicted"/>
<sequence>DPEIQQILSDPNMRLILDQMQNEPLAIHEHLRNPVIA</sequence>
<feature type="domain" description="STI1/HOP DP" evidence="2">
    <location>
        <begin position="1"/>
        <end position="36"/>
    </location>
</feature>
<feature type="non-terminal residue" evidence="3">
    <location>
        <position position="1"/>
    </location>
</feature>
<reference evidence="3" key="1">
    <citation type="submission" date="2021-02" db="EMBL/GenBank/DDBJ databases">
        <authorList>
            <person name="Nowell W R."/>
        </authorList>
    </citation>
    <scope>NUCLEOTIDE SEQUENCE</scope>
</reference>
<dbReference type="Gene3D" id="1.10.260.100">
    <property type="match status" value="1"/>
</dbReference>
<protein>
    <recommendedName>
        <fullName evidence="2">STI1/HOP DP domain-containing protein</fullName>
    </recommendedName>
</protein>
<keyword evidence="1" id="KW-0677">Repeat</keyword>
<comment type="caution">
    <text evidence="3">The sequence shown here is derived from an EMBL/GenBank/DDBJ whole genome shotgun (WGS) entry which is preliminary data.</text>
</comment>
<name>A0A820HB55_9BILA</name>
<gene>
    <name evidence="3" type="ORF">JBS370_LOCUS40101</name>
</gene>
<dbReference type="InterPro" id="IPR041243">
    <property type="entry name" value="STI1/HOP_DP"/>
</dbReference>
<dbReference type="EMBL" id="CAJOBD010033149">
    <property type="protein sequence ID" value="CAF4292070.1"/>
    <property type="molecule type" value="Genomic_DNA"/>
</dbReference>
<dbReference type="AlphaFoldDB" id="A0A820HB55"/>
<evidence type="ECO:0000256" key="1">
    <source>
        <dbReference type="ARBA" id="ARBA00022737"/>
    </source>
</evidence>
<accession>A0A820HB55</accession>
<dbReference type="Proteomes" id="UP000663836">
    <property type="component" value="Unassembled WGS sequence"/>
</dbReference>
<dbReference type="Pfam" id="PF17830">
    <property type="entry name" value="STI1-HOP_DP"/>
    <property type="match status" value="1"/>
</dbReference>
<organism evidence="3 4">
    <name type="scientific">Rotaria sordida</name>
    <dbReference type="NCBI Taxonomy" id="392033"/>
    <lineage>
        <taxon>Eukaryota</taxon>
        <taxon>Metazoa</taxon>
        <taxon>Spiralia</taxon>
        <taxon>Gnathifera</taxon>
        <taxon>Rotifera</taxon>
        <taxon>Eurotatoria</taxon>
        <taxon>Bdelloidea</taxon>
        <taxon>Philodinida</taxon>
        <taxon>Philodinidae</taxon>
        <taxon>Rotaria</taxon>
    </lineage>
</organism>
<evidence type="ECO:0000313" key="3">
    <source>
        <dbReference type="EMBL" id="CAF4292070.1"/>
    </source>
</evidence>